<evidence type="ECO:0008006" key="5">
    <source>
        <dbReference type="Google" id="ProtNLM"/>
    </source>
</evidence>
<evidence type="ECO:0000313" key="3">
    <source>
        <dbReference type="EMBL" id="KAK7491212.1"/>
    </source>
</evidence>
<proteinExistence type="predicted"/>
<comment type="caution">
    <text evidence="3">The sequence shown here is derived from an EMBL/GenBank/DDBJ whole genome shotgun (WGS) entry which is preliminary data.</text>
</comment>
<protein>
    <recommendedName>
        <fullName evidence="5">Secreted protein</fullName>
    </recommendedName>
</protein>
<gene>
    <name evidence="3" type="ORF">BaRGS_00017483</name>
</gene>
<evidence type="ECO:0000256" key="2">
    <source>
        <dbReference type="SAM" id="SignalP"/>
    </source>
</evidence>
<accession>A0ABD0KVT3</accession>
<feature type="compositionally biased region" description="Low complexity" evidence="1">
    <location>
        <begin position="97"/>
        <end position="115"/>
    </location>
</feature>
<evidence type="ECO:0000313" key="4">
    <source>
        <dbReference type="Proteomes" id="UP001519460"/>
    </source>
</evidence>
<feature type="chain" id="PRO_5044811735" description="Secreted protein" evidence="2">
    <location>
        <begin position="21"/>
        <end position="133"/>
    </location>
</feature>
<evidence type="ECO:0000256" key="1">
    <source>
        <dbReference type="SAM" id="MobiDB-lite"/>
    </source>
</evidence>
<feature type="signal peptide" evidence="2">
    <location>
        <begin position="1"/>
        <end position="20"/>
    </location>
</feature>
<name>A0ABD0KVT3_9CAEN</name>
<organism evidence="3 4">
    <name type="scientific">Batillaria attramentaria</name>
    <dbReference type="NCBI Taxonomy" id="370345"/>
    <lineage>
        <taxon>Eukaryota</taxon>
        <taxon>Metazoa</taxon>
        <taxon>Spiralia</taxon>
        <taxon>Lophotrochozoa</taxon>
        <taxon>Mollusca</taxon>
        <taxon>Gastropoda</taxon>
        <taxon>Caenogastropoda</taxon>
        <taxon>Sorbeoconcha</taxon>
        <taxon>Cerithioidea</taxon>
        <taxon>Batillariidae</taxon>
        <taxon>Batillaria</taxon>
    </lineage>
</organism>
<feature type="region of interest" description="Disordered" evidence="1">
    <location>
        <begin position="82"/>
        <end position="133"/>
    </location>
</feature>
<reference evidence="3 4" key="1">
    <citation type="journal article" date="2023" name="Sci. Data">
        <title>Genome assembly of the Korean intertidal mud-creeper Batillaria attramentaria.</title>
        <authorList>
            <person name="Patra A.K."/>
            <person name="Ho P.T."/>
            <person name="Jun S."/>
            <person name="Lee S.J."/>
            <person name="Kim Y."/>
            <person name="Won Y.J."/>
        </authorList>
    </citation>
    <scope>NUCLEOTIDE SEQUENCE [LARGE SCALE GENOMIC DNA]</scope>
    <source>
        <strain evidence="3">Wonlab-2016</strain>
    </source>
</reference>
<dbReference type="EMBL" id="JACVVK020000117">
    <property type="protein sequence ID" value="KAK7491212.1"/>
    <property type="molecule type" value="Genomic_DNA"/>
</dbReference>
<sequence length="133" mass="14402">MLSAFVTFVVSVIYSLVARSDLPTPGSRCSIVQLDHCLLGFVRPDGAPRSVGETGCWGATIPWTPGQRRLRLTFVRGFGGYTVPSLARRPEDSSATPAPADLRPWLRRLPAPSLARRPEDSSSTRTPGTLPGR</sequence>
<keyword evidence="4" id="KW-1185">Reference proteome</keyword>
<keyword evidence="2" id="KW-0732">Signal</keyword>
<dbReference type="AlphaFoldDB" id="A0ABD0KVT3"/>
<dbReference type="Proteomes" id="UP001519460">
    <property type="component" value="Unassembled WGS sequence"/>
</dbReference>